<evidence type="ECO:0000259" key="4">
    <source>
        <dbReference type="Pfam" id="PF00881"/>
    </source>
</evidence>
<comment type="subcellular location">
    <subcellularLocation>
        <location evidence="1">Cytoplasm</location>
    </subcellularLocation>
</comment>
<dbReference type="GO" id="GO:0034599">
    <property type="term" value="P:cellular response to oxidative stress"/>
    <property type="evidence" value="ECO:0007669"/>
    <property type="project" value="InterPro"/>
</dbReference>
<dbReference type="EMBL" id="CP117826">
    <property type="protein sequence ID" value="XCC61998.1"/>
    <property type="molecule type" value="Genomic_DNA"/>
</dbReference>
<organism evidence="5">
    <name type="scientific">Christensenella massiliensis</name>
    <dbReference type="NCBI Taxonomy" id="1805714"/>
    <lineage>
        <taxon>Bacteria</taxon>
        <taxon>Bacillati</taxon>
        <taxon>Bacillota</taxon>
        <taxon>Clostridia</taxon>
        <taxon>Christensenellales</taxon>
        <taxon>Christensenellaceae</taxon>
        <taxon>Christensenella</taxon>
    </lineage>
</organism>
<dbReference type="InterPro" id="IPR033877">
    <property type="entry name" value="Frm2/Hbn1"/>
</dbReference>
<gene>
    <name evidence="5" type="ORF">PUP29_10770</name>
</gene>
<dbReference type="FunFam" id="3.40.109.10:FF:000001">
    <property type="entry name" value="Nitroreductase family"/>
    <property type="match status" value="1"/>
</dbReference>
<dbReference type="InterPro" id="IPR029479">
    <property type="entry name" value="Nitroreductase"/>
</dbReference>
<dbReference type="PANTHER" id="PTHR43035">
    <property type="entry name" value="FATTY ACID REPRESSION MUTANT PROTEIN 2-RELATED"/>
    <property type="match status" value="1"/>
</dbReference>
<dbReference type="Gene3D" id="3.40.109.10">
    <property type="entry name" value="NADH Oxidase"/>
    <property type="match status" value="1"/>
</dbReference>
<dbReference type="Pfam" id="PF00881">
    <property type="entry name" value="Nitroreductase"/>
    <property type="match status" value="1"/>
</dbReference>
<dbReference type="InterPro" id="IPR000415">
    <property type="entry name" value="Nitroreductase-like"/>
</dbReference>
<proteinExistence type="predicted"/>
<accession>A0AAU8A833</accession>
<dbReference type="SUPFAM" id="SSF55469">
    <property type="entry name" value="FMN-dependent nitroreductase-like"/>
    <property type="match status" value="1"/>
</dbReference>
<reference evidence="5" key="1">
    <citation type="submission" date="2023-02" db="EMBL/GenBank/DDBJ databases">
        <title>Gut commensal Christensenella minuta modulates host metabolism via a new class of secondary bile acids.</title>
        <authorList>
            <person name="Liu C."/>
        </authorList>
    </citation>
    <scope>NUCLEOTIDE SEQUENCE</scope>
    <source>
        <strain evidence="5">CA70</strain>
    </source>
</reference>
<sequence>MKKALEDVMRERRSVRRLEQADGVTREQIERAVALARQAPSAYNAQTSRLVILLQKENQKFWDIVENTLRGVTAEDAFSRTQKKLEGFRGGNGTILFYEDGAEIGKLKQSFPLYADKFGQWAQHNNAILQYAVWLALTGEGLAASLQHYNPLIDAETAREWNIPTSWTLIAQMPFGKAAEQPGPKNLRPMEETVKFFG</sequence>
<evidence type="ECO:0000256" key="1">
    <source>
        <dbReference type="ARBA" id="ARBA00004496"/>
    </source>
</evidence>
<dbReference type="AlphaFoldDB" id="A0AAU8A833"/>
<keyword evidence="3" id="KW-0560">Oxidoreductase</keyword>
<evidence type="ECO:0000256" key="3">
    <source>
        <dbReference type="ARBA" id="ARBA00023002"/>
    </source>
</evidence>
<dbReference type="GO" id="GO:0005737">
    <property type="term" value="C:cytoplasm"/>
    <property type="evidence" value="ECO:0007669"/>
    <property type="project" value="UniProtKB-SubCell"/>
</dbReference>
<evidence type="ECO:0000256" key="2">
    <source>
        <dbReference type="ARBA" id="ARBA00022490"/>
    </source>
</evidence>
<evidence type="ECO:0000313" key="5">
    <source>
        <dbReference type="EMBL" id="XCC61998.1"/>
    </source>
</evidence>
<protein>
    <submittedName>
        <fullName evidence="5">Nitroreductase family protein</fullName>
    </submittedName>
</protein>
<dbReference type="CDD" id="cd02140">
    <property type="entry name" value="Frm2-like"/>
    <property type="match status" value="1"/>
</dbReference>
<name>A0AAU8A833_9FIRM</name>
<feature type="domain" description="Nitroreductase" evidence="4">
    <location>
        <begin position="10"/>
        <end position="177"/>
    </location>
</feature>
<dbReference type="PANTHER" id="PTHR43035:SF1">
    <property type="entry name" value="FATTY ACID REPRESSION MUTANT PROTEIN 2-RELATED"/>
    <property type="match status" value="1"/>
</dbReference>
<dbReference type="RefSeq" id="WP_353423311.1">
    <property type="nucleotide sequence ID" value="NZ_CP117826.1"/>
</dbReference>
<dbReference type="GO" id="GO:0016491">
    <property type="term" value="F:oxidoreductase activity"/>
    <property type="evidence" value="ECO:0007669"/>
    <property type="project" value="UniProtKB-KW"/>
</dbReference>
<keyword evidence="2" id="KW-0963">Cytoplasm</keyword>